<evidence type="ECO:0000313" key="4">
    <source>
        <dbReference type="EnsemblMetazoa" id="XP_038073300.1"/>
    </source>
</evidence>
<name>A0A914BBU1_PATMI</name>
<feature type="compositionally biased region" description="Basic and acidic residues" evidence="3">
    <location>
        <begin position="135"/>
        <end position="145"/>
    </location>
</feature>
<dbReference type="InterPro" id="IPR043151">
    <property type="entry name" value="BAH_sf"/>
</dbReference>
<proteinExistence type="predicted"/>
<keyword evidence="5" id="KW-1185">Reference proteome</keyword>
<dbReference type="AlphaFoldDB" id="A0A914BBU1"/>
<dbReference type="EnsemblMetazoa" id="XM_038217372.1">
    <property type="protein sequence ID" value="XP_038073300.1"/>
    <property type="gene ID" value="LOC119741568"/>
</dbReference>
<sequence length="145" mass="16818">MDFYTYCKGRPKGVEEKDVYICEYRLDKTAHLFNPISRNKYPICTKTYAFDKFDKKLVPKRDYSPHLVPEHFKRGYGGRATCSKDKTDGEEGDSNAPQEGHSAHPVINNSTETKAARERTRPTVPMSRRNSKKSTRSERRSNPWQ</sequence>
<evidence type="ECO:0000313" key="5">
    <source>
        <dbReference type="Proteomes" id="UP000887568"/>
    </source>
</evidence>
<dbReference type="Gene3D" id="2.30.30.490">
    <property type="match status" value="1"/>
</dbReference>
<dbReference type="RefSeq" id="XP_038073300.1">
    <property type="nucleotide sequence ID" value="XM_038217372.1"/>
</dbReference>
<evidence type="ECO:0000256" key="1">
    <source>
        <dbReference type="ARBA" id="ARBA00004123"/>
    </source>
</evidence>
<evidence type="ECO:0000256" key="3">
    <source>
        <dbReference type="SAM" id="MobiDB-lite"/>
    </source>
</evidence>
<accession>A0A914BBU1</accession>
<keyword evidence="2" id="KW-0539">Nucleus</keyword>
<dbReference type="OrthoDB" id="9217677at2759"/>
<reference evidence="4" key="1">
    <citation type="submission" date="2022-11" db="UniProtKB">
        <authorList>
            <consortium name="EnsemblMetazoa"/>
        </authorList>
    </citation>
    <scope>IDENTIFICATION</scope>
</reference>
<dbReference type="PANTHER" id="PTHR46147">
    <property type="entry name" value="HISTONE-LYSINE N-METHYLTRANSFERASE ASH1"/>
    <property type="match status" value="1"/>
</dbReference>
<dbReference type="GO" id="GO:0005654">
    <property type="term" value="C:nucleoplasm"/>
    <property type="evidence" value="ECO:0007669"/>
    <property type="project" value="TreeGrafter"/>
</dbReference>
<protein>
    <submittedName>
        <fullName evidence="4">Uncharacterized protein</fullName>
    </submittedName>
</protein>
<dbReference type="PANTHER" id="PTHR46147:SF3">
    <property type="entry name" value="HISTONE-LYSINE N-METHYLTRANSFERASE ASH1"/>
    <property type="match status" value="1"/>
</dbReference>
<feature type="region of interest" description="Disordered" evidence="3">
    <location>
        <begin position="67"/>
        <end position="145"/>
    </location>
</feature>
<dbReference type="GO" id="GO:0042800">
    <property type="term" value="F:histone H3K4 methyltransferase activity"/>
    <property type="evidence" value="ECO:0007669"/>
    <property type="project" value="TreeGrafter"/>
</dbReference>
<evidence type="ECO:0000256" key="2">
    <source>
        <dbReference type="ARBA" id="ARBA00023242"/>
    </source>
</evidence>
<dbReference type="GO" id="GO:0006355">
    <property type="term" value="P:regulation of DNA-templated transcription"/>
    <property type="evidence" value="ECO:0007669"/>
    <property type="project" value="TreeGrafter"/>
</dbReference>
<dbReference type="Proteomes" id="UP000887568">
    <property type="component" value="Unplaced"/>
</dbReference>
<comment type="subcellular location">
    <subcellularLocation>
        <location evidence="1">Nucleus</location>
    </subcellularLocation>
</comment>
<organism evidence="4 5">
    <name type="scientific">Patiria miniata</name>
    <name type="common">Bat star</name>
    <name type="synonym">Asterina miniata</name>
    <dbReference type="NCBI Taxonomy" id="46514"/>
    <lineage>
        <taxon>Eukaryota</taxon>
        <taxon>Metazoa</taxon>
        <taxon>Echinodermata</taxon>
        <taxon>Eleutherozoa</taxon>
        <taxon>Asterozoa</taxon>
        <taxon>Asteroidea</taxon>
        <taxon>Valvatacea</taxon>
        <taxon>Valvatida</taxon>
        <taxon>Asterinidae</taxon>
        <taxon>Patiria</taxon>
    </lineage>
</organism>
<dbReference type="GeneID" id="119741568"/>